<dbReference type="Pfam" id="PF20703">
    <property type="entry name" value="nSTAND1"/>
    <property type="match status" value="1"/>
</dbReference>
<dbReference type="STRING" id="335543.Sfum_1091"/>
<dbReference type="Proteomes" id="UP000001784">
    <property type="component" value="Chromosome"/>
</dbReference>
<protein>
    <submittedName>
        <fullName evidence="5">WD-40 repeat protein</fullName>
    </submittedName>
</protein>
<feature type="domain" description="Novel STAND NTPase 1" evidence="4">
    <location>
        <begin position="6"/>
        <end position="380"/>
    </location>
</feature>
<evidence type="ECO:0000256" key="3">
    <source>
        <dbReference type="PROSITE-ProRule" id="PRU00221"/>
    </source>
</evidence>
<dbReference type="InterPro" id="IPR011047">
    <property type="entry name" value="Quinoprotein_ADH-like_sf"/>
</dbReference>
<dbReference type="InParanoid" id="A0LH82"/>
<dbReference type="OrthoDB" id="9765809at2"/>
<dbReference type="PROSITE" id="PS50294">
    <property type="entry name" value="WD_REPEATS_REGION"/>
    <property type="match status" value="1"/>
</dbReference>
<organism evidence="5 6">
    <name type="scientific">Syntrophobacter fumaroxidans (strain DSM 10017 / MPOB)</name>
    <dbReference type="NCBI Taxonomy" id="335543"/>
    <lineage>
        <taxon>Bacteria</taxon>
        <taxon>Pseudomonadati</taxon>
        <taxon>Thermodesulfobacteriota</taxon>
        <taxon>Syntrophobacteria</taxon>
        <taxon>Syntrophobacterales</taxon>
        <taxon>Syntrophobacteraceae</taxon>
        <taxon>Syntrophobacter</taxon>
    </lineage>
</organism>
<dbReference type="eggNOG" id="COG0823">
    <property type="taxonomic scope" value="Bacteria"/>
</dbReference>
<dbReference type="SUPFAM" id="SSF50978">
    <property type="entry name" value="WD40 repeat-like"/>
    <property type="match status" value="1"/>
</dbReference>
<feature type="repeat" description="WD" evidence="3">
    <location>
        <begin position="1311"/>
        <end position="1352"/>
    </location>
</feature>
<dbReference type="eggNOG" id="COG1672">
    <property type="taxonomic scope" value="Bacteria"/>
</dbReference>
<dbReference type="InterPro" id="IPR015943">
    <property type="entry name" value="WD40/YVTN_repeat-like_dom_sf"/>
</dbReference>
<keyword evidence="2" id="KW-0677">Repeat</keyword>
<dbReference type="SUPFAM" id="SSF50998">
    <property type="entry name" value="Quinoprotein alcohol dehydrogenase-like"/>
    <property type="match status" value="1"/>
</dbReference>
<evidence type="ECO:0000313" key="6">
    <source>
        <dbReference type="Proteomes" id="UP000001784"/>
    </source>
</evidence>
<dbReference type="EMBL" id="CP000478">
    <property type="protein sequence ID" value="ABK16784.1"/>
    <property type="molecule type" value="Genomic_DNA"/>
</dbReference>
<dbReference type="KEGG" id="sfu:Sfum_1091"/>
<dbReference type="HOGENOM" id="CLU_267140_0_0_7"/>
<dbReference type="InterPro" id="IPR001680">
    <property type="entry name" value="WD40_rpt"/>
</dbReference>
<dbReference type="PANTHER" id="PTHR19848">
    <property type="entry name" value="WD40 REPEAT PROTEIN"/>
    <property type="match status" value="1"/>
</dbReference>
<dbReference type="SMART" id="SM00320">
    <property type="entry name" value="WD40"/>
    <property type="match status" value="5"/>
</dbReference>
<proteinExistence type="predicted"/>
<dbReference type="InterPro" id="IPR027417">
    <property type="entry name" value="P-loop_NTPase"/>
</dbReference>
<dbReference type="InterPro" id="IPR049052">
    <property type="entry name" value="nSTAND1"/>
</dbReference>
<evidence type="ECO:0000256" key="1">
    <source>
        <dbReference type="ARBA" id="ARBA00022574"/>
    </source>
</evidence>
<evidence type="ECO:0000259" key="4">
    <source>
        <dbReference type="Pfam" id="PF20703"/>
    </source>
</evidence>
<evidence type="ECO:0000256" key="2">
    <source>
        <dbReference type="ARBA" id="ARBA00022737"/>
    </source>
</evidence>
<name>A0LH82_SYNFM</name>
<dbReference type="PROSITE" id="PS50082">
    <property type="entry name" value="WD_REPEATS_2"/>
    <property type="match status" value="1"/>
</dbReference>
<evidence type="ECO:0000313" key="5">
    <source>
        <dbReference type="EMBL" id="ABK16784.1"/>
    </source>
</evidence>
<dbReference type="Pfam" id="PF00400">
    <property type="entry name" value="WD40"/>
    <property type="match status" value="2"/>
</dbReference>
<dbReference type="PANTHER" id="PTHR19848:SF8">
    <property type="entry name" value="F-BOX AND WD REPEAT DOMAIN CONTAINING 7"/>
    <property type="match status" value="1"/>
</dbReference>
<dbReference type="SUPFAM" id="SSF52540">
    <property type="entry name" value="P-loop containing nucleoside triphosphate hydrolases"/>
    <property type="match status" value="1"/>
</dbReference>
<accession>A0LH82</accession>
<keyword evidence="1 3" id="KW-0853">WD repeat</keyword>
<dbReference type="Gene3D" id="2.130.10.10">
    <property type="entry name" value="YVTN repeat-like/Quinoprotein amine dehydrogenase"/>
    <property type="match status" value="2"/>
</dbReference>
<gene>
    <name evidence="5" type="ordered locus">Sfum_1091</name>
</gene>
<keyword evidence="6" id="KW-1185">Reference proteome</keyword>
<dbReference type="InterPro" id="IPR036322">
    <property type="entry name" value="WD40_repeat_dom_sf"/>
</dbReference>
<dbReference type="RefSeq" id="WP_011697955.1">
    <property type="nucleotide sequence ID" value="NC_008554.1"/>
</dbReference>
<reference evidence="5 6" key="1">
    <citation type="submission" date="2006-10" db="EMBL/GenBank/DDBJ databases">
        <title>Complete sequence of Syntrophobacter fumaroxidans MPOB.</title>
        <authorList>
            <consortium name="US DOE Joint Genome Institute"/>
            <person name="Copeland A."/>
            <person name="Lucas S."/>
            <person name="Lapidus A."/>
            <person name="Barry K."/>
            <person name="Detter J.C."/>
            <person name="Glavina del Rio T."/>
            <person name="Hammon N."/>
            <person name="Israni S."/>
            <person name="Pitluck S."/>
            <person name="Goltsman E.G."/>
            <person name="Martinez M."/>
            <person name="Schmutz J."/>
            <person name="Larimer F."/>
            <person name="Land M."/>
            <person name="Hauser L."/>
            <person name="Kyrpides N."/>
            <person name="Kim E."/>
            <person name="Boone D.R."/>
            <person name="Brockman F."/>
            <person name="Culley D."/>
            <person name="Ferry J."/>
            <person name="Gunsalus R."/>
            <person name="McInerney M.J."/>
            <person name="Morrison M."/>
            <person name="Plugge C."/>
            <person name="Rohlin L."/>
            <person name="Scholten J."/>
            <person name="Sieber J."/>
            <person name="Stams A.J.M."/>
            <person name="Worm P."/>
            <person name="Henstra A.M."/>
            <person name="Richardson P."/>
        </authorList>
    </citation>
    <scope>NUCLEOTIDE SEQUENCE [LARGE SCALE GENOMIC DNA]</scope>
    <source>
        <strain evidence="6">DSM 10017 / MPOB</strain>
    </source>
</reference>
<sequence length="1402" mass="154240">MEKHSPYVGPRAYRYGERLYGRDRESRDLLNLVLAERIVLLYSPSGAGKSSLLAASLAPFLEKEGFQVLGPARVSGAPAQRSGGGVVNPYAASLIHYWEDARPKEVRPIDDLGGIDLAGYLTQRSWIRNDPGPKVLILDQFEEIITRNPLDRDARNEFFRQLGILLRDRNRWAVIAMREEHIAALDPCLDYVPTRLAARYRLDLLTHETAREAVAGPAESVGVAYHARALDRLIHELTVVRETGVEPYQTPYVEPLHLQLACDRLWQRLPDGTTEVGPKLVDTAGTVAEALEGFYRSAVQGALRQDAVKETGCDEKRIRDWFERELISPAGLRDQLQRGGTFTGSLPNPVAEALEERYLLRSESRRGTIWYEIAHDRLLEAVRSDNRAWYGTQDVSMRLLRDGAERYGAQRGGRASDLAESRFLAGEPLERVETWAAANVKSLSDAEKDYLDACRENRRREQDKARLSKVIRWAVRTILVLLALAAAGLWRFGHNALVARTDARVHRLISDAAQARWRDWDHELSVLLTLQAEKFSERIGVSPEVKSRIMNHLRNTLLLRPFTLSPQLPGALKNHVDSRKTAFLANFPDEWLIATASGEKKIEVLPLRRDRENCPRPVLETRDGIRSLAPGPAGRYLVVATESGVELFLAERLRCAGKSNLSIKADVHFPLPAAPSGPFCMTADDSLLFAATEGGRIECRSVGDVAACPAGFPVEYGGDGFTVTAMACDPKGRWVALGEQAPRGAKGRVSVLPLETGKPESPRIFENLFDDWPEEAKDFLERLRGWLDYGVAALLPMPDGSRLIAVFRHGPIGIVPIPDALDEKPQMIYAWPTLASIAVLKSGFQVGRTSMFHHRIPKFLEAALIGNEGLLAVGSEKFLGEWDLRSFYADPFEKEQVNLEGPNPPPRVYAGYREIRPSQASIVALSALEGGSVLAELDAELNARLWLRNGLVKDLHSTVPVKLDNGRPEDNVIWTLGFMPGGRMLVAGGSSYLTFPEVNPQTLEKPKGSNALCYTGSYRRMSLSPDGRRLAVVAKDYRRVIEGCRTPASGGVHSVLVMDLDRKTGTGSLDRPWIMDVPDTEGLWSVAWARGKWTGDRDLIASGDYTGKVRLWLLDGAGGPPEDRTPQILPGSRGSRVWALALHPTAPYLALGTDDGALEIWRLAIDGSGRIDGELLKNPAWIPQGSVWALAWSPDGSMLAFGNGGGYVGAVSTADLAEGSWRVSQRSFAHIMGVTSIAFCGASEAEARKPQRPRACRGNVFASAGNDGKIILWVFSKGAKPPDLLRRDQALEGAGGEGAKPRVSLRQDQTLEGARGEILSVAFSPDGDLVAAGDTRGQVHVWRVENESIPRKACRAVSRNLTLREWVDHVGEKEDYDCTCPDIPPEPGATGRSCRQASAGGF</sequence>